<protein>
    <recommendedName>
        <fullName evidence="1">MACPF domain-containing protein</fullName>
    </recommendedName>
</protein>
<dbReference type="AlphaFoldDB" id="A0A8T2QM91"/>
<dbReference type="PROSITE" id="PS51412">
    <property type="entry name" value="MACPF_2"/>
    <property type="match status" value="1"/>
</dbReference>
<gene>
    <name evidence="2" type="ORF">KP509_34G058000</name>
</gene>
<feature type="domain" description="MACPF" evidence="1">
    <location>
        <begin position="2"/>
        <end position="325"/>
    </location>
</feature>
<organism evidence="2 3">
    <name type="scientific">Ceratopteris richardii</name>
    <name type="common">Triangle waterfern</name>
    <dbReference type="NCBI Taxonomy" id="49495"/>
    <lineage>
        <taxon>Eukaryota</taxon>
        <taxon>Viridiplantae</taxon>
        <taxon>Streptophyta</taxon>
        <taxon>Embryophyta</taxon>
        <taxon>Tracheophyta</taxon>
        <taxon>Polypodiopsida</taxon>
        <taxon>Polypodiidae</taxon>
        <taxon>Polypodiales</taxon>
        <taxon>Pteridineae</taxon>
        <taxon>Pteridaceae</taxon>
        <taxon>Parkerioideae</taxon>
        <taxon>Ceratopteris</taxon>
    </lineage>
</organism>
<evidence type="ECO:0000313" key="3">
    <source>
        <dbReference type="Proteomes" id="UP000825935"/>
    </source>
</evidence>
<dbReference type="PANTHER" id="PTHR33199:SF4">
    <property type="entry name" value="OS02G0736300 PROTEIN"/>
    <property type="match status" value="1"/>
</dbReference>
<dbReference type="GO" id="GO:0012501">
    <property type="term" value="P:programmed cell death"/>
    <property type="evidence" value="ECO:0007669"/>
    <property type="project" value="InterPro"/>
</dbReference>
<dbReference type="SMART" id="SM00457">
    <property type="entry name" value="MACPF"/>
    <property type="match status" value="1"/>
</dbReference>
<dbReference type="EMBL" id="CM035439">
    <property type="protein sequence ID" value="KAH7284523.1"/>
    <property type="molecule type" value="Genomic_DNA"/>
</dbReference>
<dbReference type="OMA" id="HAINMYL"/>
<name>A0A8T2QM91_CERRI</name>
<dbReference type="PANTHER" id="PTHR33199">
    <property type="entry name" value="MACPF DOMAIN-CONTAINING PROTEIN CAD1"/>
    <property type="match status" value="1"/>
</dbReference>
<dbReference type="GO" id="GO:0005886">
    <property type="term" value="C:plasma membrane"/>
    <property type="evidence" value="ECO:0007669"/>
    <property type="project" value="TreeGrafter"/>
</dbReference>
<dbReference type="InterPro" id="IPR020864">
    <property type="entry name" value="MACPF"/>
</dbReference>
<evidence type="ECO:0000313" key="2">
    <source>
        <dbReference type="EMBL" id="KAH7284523.1"/>
    </source>
</evidence>
<dbReference type="Proteomes" id="UP000825935">
    <property type="component" value="Chromosome 34"/>
</dbReference>
<dbReference type="InterPro" id="IPR044663">
    <property type="entry name" value="CAD1/NSL1-like"/>
</dbReference>
<evidence type="ECO:0000259" key="1">
    <source>
        <dbReference type="PROSITE" id="PS51412"/>
    </source>
</evidence>
<sequence>MASAREAARTAALEAVESLGCGFDLTSDYRLKYRRDPLLQFQQDSTQELTLPGGIRIPNVSRDISCDKGERIRHASEVMRFQQMSQLFNQKASVEGKIPLGLFNAMFDLSGSWQDDASQIKSLAFDGCFITLYELHLKRSNLFLREDVKNDVPSIWDPQALARFIEKHGTHVIVSASMGGHDVLYLKENHSSLLSSQDVHKHLKSAADEYFSDRVQDKGMYLKDSETFPLNGLNLQGPAAHFHGLQLFISKKDFTIMSQRRGGYQFCKTHSEWQDTVNVFPEAVSLGFVPITSLLLGVSGSGYLQHAINLYLRYKPPVSDIQYFLDFQVPRQWIPIHNELPLQLAHKKTLNPSLQFRFMGPRLYVNNAEVVVDRRPVTGLRLFLEGRNSNRLAIHLQHLSVVPQCLEQFWNDNHDRGVALWSGSNDASKDWFEPVEWKCFSHVCTQPVKYKPEWQDSKGSAFVVTGARLDVKVHGLRSILHLHLLFSKISGCMIQRSRWDQPPAAEKSGFFSSLSTTFSSTVKQGKKGPPVLMDSSVFAGGPPRPIQSPKLLKFVDTAELTRGPQDAPGHWVVTAARLELDRSKIFLRVKFSLLSYAE</sequence>
<keyword evidence="3" id="KW-1185">Reference proteome</keyword>
<proteinExistence type="predicted"/>
<dbReference type="GO" id="GO:0006952">
    <property type="term" value="P:defense response"/>
    <property type="evidence" value="ECO:0007669"/>
    <property type="project" value="InterPro"/>
</dbReference>
<dbReference type="GO" id="GO:2000031">
    <property type="term" value="P:regulation of salicylic acid mediated signaling pathway"/>
    <property type="evidence" value="ECO:0007669"/>
    <property type="project" value="InterPro"/>
</dbReference>
<comment type="caution">
    <text evidence="2">The sequence shown here is derived from an EMBL/GenBank/DDBJ whole genome shotgun (WGS) entry which is preliminary data.</text>
</comment>
<dbReference type="OrthoDB" id="1366754at2759"/>
<dbReference type="Pfam" id="PF01823">
    <property type="entry name" value="MACPF"/>
    <property type="match status" value="1"/>
</dbReference>
<reference evidence="2" key="1">
    <citation type="submission" date="2021-08" db="EMBL/GenBank/DDBJ databases">
        <title>WGS assembly of Ceratopteris richardii.</title>
        <authorList>
            <person name="Marchant D.B."/>
            <person name="Chen G."/>
            <person name="Jenkins J."/>
            <person name="Shu S."/>
            <person name="Leebens-Mack J."/>
            <person name="Grimwood J."/>
            <person name="Schmutz J."/>
            <person name="Soltis P."/>
            <person name="Soltis D."/>
            <person name="Chen Z.-H."/>
        </authorList>
    </citation>
    <scope>NUCLEOTIDE SEQUENCE</scope>
    <source>
        <strain evidence="2">Whitten #5841</strain>
        <tissue evidence="2">Leaf</tissue>
    </source>
</reference>
<accession>A0A8T2QM91</accession>